<accession>A0ACC0A4N9</accession>
<reference evidence="2" key="1">
    <citation type="journal article" date="2023" name="Nat. Plants">
        <title>Single-cell RNA sequencing provides a high-resolution roadmap for understanding the multicellular compartmentation of specialized metabolism.</title>
        <authorList>
            <person name="Sun S."/>
            <person name="Shen X."/>
            <person name="Li Y."/>
            <person name="Li Y."/>
            <person name="Wang S."/>
            <person name="Li R."/>
            <person name="Zhang H."/>
            <person name="Shen G."/>
            <person name="Guo B."/>
            <person name="Wei J."/>
            <person name="Xu J."/>
            <person name="St-Pierre B."/>
            <person name="Chen S."/>
            <person name="Sun C."/>
        </authorList>
    </citation>
    <scope>NUCLEOTIDE SEQUENCE [LARGE SCALE GENOMIC DNA]</scope>
</reference>
<dbReference type="Proteomes" id="UP001060085">
    <property type="component" value="Linkage Group LG07"/>
</dbReference>
<organism evidence="1 2">
    <name type="scientific">Catharanthus roseus</name>
    <name type="common">Madagascar periwinkle</name>
    <name type="synonym">Vinca rosea</name>
    <dbReference type="NCBI Taxonomy" id="4058"/>
    <lineage>
        <taxon>Eukaryota</taxon>
        <taxon>Viridiplantae</taxon>
        <taxon>Streptophyta</taxon>
        <taxon>Embryophyta</taxon>
        <taxon>Tracheophyta</taxon>
        <taxon>Spermatophyta</taxon>
        <taxon>Magnoliopsida</taxon>
        <taxon>eudicotyledons</taxon>
        <taxon>Gunneridae</taxon>
        <taxon>Pentapetalae</taxon>
        <taxon>asterids</taxon>
        <taxon>lamiids</taxon>
        <taxon>Gentianales</taxon>
        <taxon>Apocynaceae</taxon>
        <taxon>Rauvolfioideae</taxon>
        <taxon>Vinceae</taxon>
        <taxon>Catharanthinae</taxon>
        <taxon>Catharanthus</taxon>
    </lineage>
</organism>
<comment type="caution">
    <text evidence="1">The sequence shown here is derived from an EMBL/GenBank/DDBJ whole genome shotgun (WGS) entry which is preliminary data.</text>
</comment>
<dbReference type="EMBL" id="CM044707">
    <property type="protein sequence ID" value="KAI5655008.1"/>
    <property type="molecule type" value="Genomic_DNA"/>
</dbReference>
<evidence type="ECO:0000313" key="1">
    <source>
        <dbReference type="EMBL" id="KAI5655008.1"/>
    </source>
</evidence>
<gene>
    <name evidence="1" type="ORF">M9H77_32195</name>
</gene>
<evidence type="ECO:0000313" key="2">
    <source>
        <dbReference type="Proteomes" id="UP001060085"/>
    </source>
</evidence>
<proteinExistence type="predicted"/>
<protein>
    <submittedName>
        <fullName evidence="1">Uncharacterized protein</fullName>
    </submittedName>
</protein>
<name>A0ACC0A4N9_CATRO</name>
<sequence>MEEETKIEGNKVDVGNHDDSDVQILEKKSKIKCSAPVSLQARNAWWNHFSSKKAEIRMRVFCSKRIAVEKRQENFMPTLLKRLRVLKVPHLCRCMDWSFPSDCRCMELELLVMPKLLPSGAPATPLASTSLAPKAYARKPSHLPFIAGIEQPEAMSRLDQVEDVVANMGTKFLTKWDLG</sequence>
<keyword evidence="2" id="KW-1185">Reference proteome</keyword>